<proteinExistence type="predicted"/>
<sequence>MSKIFKKMKSSSFLNHSKNYLIAEFFNKGLMFLTIPIFTRLLTPNEYGILAVYGSIVTIFTIILGLNFHGSVARYYYEKSNDFNGFLKTNILFLVVFNGVLIPIFYISRNFFGEFFQIGGNLFVIAVIVSILSSFFNIFLASLQASQNSHNYAKTSVFVNSSTIIIAVIWTYFLVENRYYGNVYSQFLVLFSFIIFLLFRFKNIFLNNSNKEYLKYALFFGVPLIPHALSGIVLAQFDRIMINQLIGSFETGIYSFAYNVGLIMNVIVIAMNNSWVPIFYEHLKNNNYYKIQNLAENYSKLIFTIAFALILFGNEIVTLMADNDYFEALSIVPIIIVSYVFVFLYMLYGNYSFYHKKTGLISFNTFLAGFVNIGLNYLFIPKYGYMAAAWTTLVSYVLLFVLHYCNSKYILKENVIGLKNISKSFATFGIFLTVYYTFVANVSFLISEILKIGLCAVLAFIYFKKDMLTKNLKSK</sequence>
<feature type="transmembrane region" description="Helical" evidence="6">
    <location>
        <begin position="47"/>
        <end position="68"/>
    </location>
</feature>
<dbReference type="PANTHER" id="PTHR30250:SF11">
    <property type="entry name" value="O-ANTIGEN TRANSPORTER-RELATED"/>
    <property type="match status" value="1"/>
</dbReference>
<evidence type="ECO:0000313" key="7">
    <source>
        <dbReference type="EMBL" id="BAP60497.1"/>
    </source>
</evidence>
<dbReference type="KEGG" id="mmak:MMKA1_03800"/>
<dbReference type="Proteomes" id="UP000264208">
    <property type="component" value="Chromosome"/>
</dbReference>
<name>A0A2Z5PQ88_METMI</name>
<protein>
    <submittedName>
        <fullName evidence="7">Putative polysaccharide biosynthesis protein</fullName>
    </submittedName>
</protein>
<evidence type="ECO:0000256" key="4">
    <source>
        <dbReference type="ARBA" id="ARBA00022989"/>
    </source>
</evidence>
<evidence type="ECO:0000256" key="1">
    <source>
        <dbReference type="ARBA" id="ARBA00004651"/>
    </source>
</evidence>
<organism evidence="7 8">
    <name type="scientific">Methanococcus maripaludis KA1</name>
    <dbReference type="NCBI Taxonomy" id="637914"/>
    <lineage>
        <taxon>Archaea</taxon>
        <taxon>Methanobacteriati</taxon>
        <taxon>Methanobacteriota</taxon>
        <taxon>Methanomada group</taxon>
        <taxon>Methanococci</taxon>
        <taxon>Methanococcales</taxon>
        <taxon>Methanococcaceae</taxon>
        <taxon>Methanococcus</taxon>
    </lineage>
</organism>
<feature type="transmembrane region" description="Helical" evidence="6">
    <location>
        <begin position="120"/>
        <end position="140"/>
    </location>
</feature>
<comment type="subcellular location">
    <subcellularLocation>
        <location evidence="1">Cell membrane</location>
        <topology evidence="1">Multi-pass membrane protein</topology>
    </subcellularLocation>
</comment>
<evidence type="ECO:0000256" key="2">
    <source>
        <dbReference type="ARBA" id="ARBA00022475"/>
    </source>
</evidence>
<dbReference type="CDD" id="cd13128">
    <property type="entry name" value="MATE_Wzx_like"/>
    <property type="match status" value="1"/>
</dbReference>
<dbReference type="InterPro" id="IPR050833">
    <property type="entry name" value="Poly_Biosynth_Transport"/>
</dbReference>
<accession>A0A2Z5PQ88</accession>
<dbReference type="GO" id="GO:0005886">
    <property type="term" value="C:plasma membrane"/>
    <property type="evidence" value="ECO:0007669"/>
    <property type="project" value="UniProtKB-SubCell"/>
</dbReference>
<feature type="transmembrane region" description="Helical" evidence="6">
    <location>
        <begin position="152"/>
        <end position="173"/>
    </location>
</feature>
<reference evidence="7 8" key="1">
    <citation type="submission" date="2009-06" db="EMBL/GenBank/DDBJ databases">
        <title>Molecular Evidence for Microbiologically Influenced Corrosion from genome of Methanogen.</title>
        <authorList>
            <person name="Ito N."/>
            <person name="Tsurumaru H."/>
            <person name="Shimizu A."/>
            <person name="Harada T."/>
            <person name="Hosoyama A."/>
            <person name="Horikawa H."/>
            <person name="Wakai S."/>
            <person name="Sasaki K."/>
            <person name="Nishijima K."/>
            <person name="Ataku H."/>
            <person name="Yamazaki J."/>
            <person name="Mise M."/>
            <person name="Yamazaki S."/>
            <person name="Tanikawa S."/>
            <person name="Harayama S."/>
            <person name="Fujita N."/>
        </authorList>
    </citation>
    <scope>NUCLEOTIDE SEQUENCE [LARGE SCALE GENOMIC DNA]</scope>
    <source>
        <strain evidence="8">KA1 ( NBRC 102054)</strain>
    </source>
</reference>
<gene>
    <name evidence="7" type="ORF">MMKA1_03800</name>
</gene>
<keyword evidence="3 6" id="KW-0812">Transmembrane</keyword>
<evidence type="ECO:0000256" key="3">
    <source>
        <dbReference type="ARBA" id="ARBA00022692"/>
    </source>
</evidence>
<feature type="transmembrane region" description="Helical" evidence="6">
    <location>
        <begin position="89"/>
        <end position="108"/>
    </location>
</feature>
<evidence type="ECO:0000313" key="8">
    <source>
        <dbReference type="Proteomes" id="UP000264208"/>
    </source>
</evidence>
<feature type="transmembrane region" description="Helical" evidence="6">
    <location>
        <begin position="360"/>
        <end position="379"/>
    </location>
</feature>
<feature type="transmembrane region" description="Helical" evidence="6">
    <location>
        <begin position="21"/>
        <end position="41"/>
    </location>
</feature>
<dbReference type="PANTHER" id="PTHR30250">
    <property type="entry name" value="PST FAMILY PREDICTED COLANIC ACID TRANSPORTER"/>
    <property type="match status" value="1"/>
</dbReference>
<keyword evidence="4 6" id="KW-1133">Transmembrane helix</keyword>
<keyword evidence="5 6" id="KW-0472">Membrane</keyword>
<feature type="transmembrane region" description="Helical" evidence="6">
    <location>
        <begin position="179"/>
        <end position="201"/>
    </location>
</feature>
<evidence type="ECO:0000256" key="5">
    <source>
        <dbReference type="ARBA" id="ARBA00023136"/>
    </source>
</evidence>
<feature type="transmembrane region" description="Helical" evidence="6">
    <location>
        <begin position="417"/>
        <end position="438"/>
    </location>
</feature>
<dbReference type="EMBL" id="AP011526">
    <property type="protein sequence ID" value="BAP60497.1"/>
    <property type="molecule type" value="Genomic_DNA"/>
</dbReference>
<dbReference type="Pfam" id="PF01943">
    <property type="entry name" value="Polysacc_synt"/>
    <property type="match status" value="1"/>
</dbReference>
<evidence type="ECO:0000256" key="6">
    <source>
        <dbReference type="SAM" id="Phobius"/>
    </source>
</evidence>
<dbReference type="AlphaFoldDB" id="A0A2Z5PQ88"/>
<feature type="transmembrane region" description="Helical" evidence="6">
    <location>
        <begin position="444"/>
        <end position="463"/>
    </location>
</feature>
<feature type="transmembrane region" description="Helical" evidence="6">
    <location>
        <begin position="257"/>
        <end position="280"/>
    </location>
</feature>
<feature type="transmembrane region" description="Helical" evidence="6">
    <location>
        <begin position="301"/>
        <end position="321"/>
    </location>
</feature>
<feature type="transmembrane region" description="Helical" evidence="6">
    <location>
        <begin position="385"/>
        <end position="405"/>
    </location>
</feature>
<keyword evidence="2" id="KW-1003">Cell membrane</keyword>
<dbReference type="InterPro" id="IPR002797">
    <property type="entry name" value="Polysacc_synth"/>
</dbReference>
<feature type="transmembrane region" description="Helical" evidence="6">
    <location>
        <begin position="213"/>
        <end position="237"/>
    </location>
</feature>
<feature type="transmembrane region" description="Helical" evidence="6">
    <location>
        <begin position="327"/>
        <end position="348"/>
    </location>
</feature>